<comment type="caution">
    <text evidence="1">The sequence shown here is derived from an EMBL/GenBank/DDBJ whole genome shotgun (WGS) entry which is preliminary data.</text>
</comment>
<evidence type="ECO:0000313" key="2">
    <source>
        <dbReference type="Proteomes" id="UP000887159"/>
    </source>
</evidence>
<evidence type="ECO:0000313" key="1">
    <source>
        <dbReference type="EMBL" id="GFY36921.1"/>
    </source>
</evidence>
<protein>
    <submittedName>
        <fullName evidence="1">Uncharacterized protein</fullName>
    </submittedName>
</protein>
<reference evidence="1" key="1">
    <citation type="submission" date="2020-08" db="EMBL/GenBank/DDBJ databases">
        <title>Multicomponent nature underlies the extraordinary mechanical properties of spider dragline silk.</title>
        <authorList>
            <person name="Kono N."/>
            <person name="Nakamura H."/>
            <person name="Mori M."/>
            <person name="Yoshida Y."/>
            <person name="Ohtoshi R."/>
            <person name="Malay A.D."/>
            <person name="Moran D.A.P."/>
            <person name="Tomita M."/>
            <person name="Numata K."/>
            <person name="Arakawa K."/>
        </authorList>
    </citation>
    <scope>NUCLEOTIDE SEQUENCE</scope>
</reference>
<proteinExistence type="predicted"/>
<dbReference type="Proteomes" id="UP000887159">
    <property type="component" value="Unassembled WGS sequence"/>
</dbReference>
<dbReference type="EMBL" id="BMAU01021438">
    <property type="protein sequence ID" value="GFY36921.1"/>
    <property type="molecule type" value="Genomic_DNA"/>
</dbReference>
<sequence>MNVWRRLDESRQYSRANDVASHKSSVTGNSGLYSLDTTAMGHFIVRRSVPILYKHGFQKDTDLENLISSSQYHRKTRLQSI</sequence>
<organism evidence="1 2">
    <name type="scientific">Trichonephila clavipes</name>
    <name type="common">Golden silk orbweaver</name>
    <name type="synonym">Nephila clavipes</name>
    <dbReference type="NCBI Taxonomy" id="2585209"/>
    <lineage>
        <taxon>Eukaryota</taxon>
        <taxon>Metazoa</taxon>
        <taxon>Ecdysozoa</taxon>
        <taxon>Arthropoda</taxon>
        <taxon>Chelicerata</taxon>
        <taxon>Arachnida</taxon>
        <taxon>Araneae</taxon>
        <taxon>Araneomorphae</taxon>
        <taxon>Entelegynae</taxon>
        <taxon>Araneoidea</taxon>
        <taxon>Nephilidae</taxon>
        <taxon>Trichonephila</taxon>
    </lineage>
</organism>
<name>A0A8X6WMW1_TRICX</name>
<accession>A0A8X6WMW1</accession>
<dbReference type="AlphaFoldDB" id="A0A8X6WMW1"/>
<keyword evidence="2" id="KW-1185">Reference proteome</keyword>
<gene>
    <name evidence="1" type="ORF">TNCV_2568831</name>
</gene>